<reference evidence="1" key="1">
    <citation type="submission" date="2020-09" db="EMBL/GenBank/DDBJ databases">
        <title>Genome-Enabled Discovery of Anthraquinone Biosynthesis in Senna tora.</title>
        <authorList>
            <person name="Kang S.-H."/>
            <person name="Pandey R.P."/>
            <person name="Lee C.-M."/>
            <person name="Sim J.-S."/>
            <person name="Jeong J.-T."/>
            <person name="Choi B.-S."/>
            <person name="Jung M."/>
            <person name="Ginzburg D."/>
            <person name="Zhao K."/>
            <person name="Won S.Y."/>
            <person name="Oh T.-J."/>
            <person name="Yu Y."/>
            <person name="Kim N.-H."/>
            <person name="Lee O.R."/>
            <person name="Lee T.-H."/>
            <person name="Bashyal P."/>
            <person name="Kim T.-S."/>
            <person name="Lee W.-H."/>
            <person name="Kawkins C."/>
            <person name="Kim C.-K."/>
            <person name="Kim J.S."/>
            <person name="Ahn B.O."/>
            <person name="Rhee S.Y."/>
            <person name="Sohng J.K."/>
        </authorList>
    </citation>
    <scope>NUCLEOTIDE SEQUENCE</scope>
    <source>
        <tissue evidence="1">Leaf</tissue>
    </source>
</reference>
<dbReference type="EMBL" id="JAAIUW010000013">
    <property type="protein sequence ID" value="KAF7801962.1"/>
    <property type="molecule type" value="Genomic_DNA"/>
</dbReference>
<name>A0A834SJD1_9FABA</name>
<proteinExistence type="predicted"/>
<keyword evidence="2" id="KW-1185">Reference proteome</keyword>
<evidence type="ECO:0000313" key="1">
    <source>
        <dbReference type="EMBL" id="KAF7801962.1"/>
    </source>
</evidence>
<comment type="caution">
    <text evidence="1">The sequence shown here is derived from an EMBL/GenBank/DDBJ whole genome shotgun (WGS) entry which is preliminary data.</text>
</comment>
<sequence length="133" mass="14716">MFSQCSALHSRLFANPILRGDLSGPLSSIHMYFCSFPGSINSLNSSFRVIHSIYDGVFERDVYEGNSLLGGPRLSRFLSASRYDSSFLFFESSLSSSGNLSPYFMKYAFTVLTNLSALSKGSTIVFGLFTSRK</sequence>
<protein>
    <submittedName>
        <fullName evidence="1">Uncharacterized protein</fullName>
    </submittedName>
</protein>
<dbReference type="Proteomes" id="UP000634136">
    <property type="component" value="Unassembled WGS sequence"/>
</dbReference>
<gene>
    <name evidence="1" type="ORF">G2W53_041073</name>
</gene>
<accession>A0A834SJD1</accession>
<organism evidence="1 2">
    <name type="scientific">Senna tora</name>
    <dbReference type="NCBI Taxonomy" id="362788"/>
    <lineage>
        <taxon>Eukaryota</taxon>
        <taxon>Viridiplantae</taxon>
        <taxon>Streptophyta</taxon>
        <taxon>Embryophyta</taxon>
        <taxon>Tracheophyta</taxon>
        <taxon>Spermatophyta</taxon>
        <taxon>Magnoliopsida</taxon>
        <taxon>eudicotyledons</taxon>
        <taxon>Gunneridae</taxon>
        <taxon>Pentapetalae</taxon>
        <taxon>rosids</taxon>
        <taxon>fabids</taxon>
        <taxon>Fabales</taxon>
        <taxon>Fabaceae</taxon>
        <taxon>Caesalpinioideae</taxon>
        <taxon>Cassia clade</taxon>
        <taxon>Senna</taxon>
    </lineage>
</organism>
<evidence type="ECO:0000313" key="2">
    <source>
        <dbReference type="Proteomes" id="UP000634136"/>
    </source>
</evidence>
<dbReference type="AlphaFoldDB" id="A0A834SJD1"/>